<dbReference type="EMBL" id="CAADGD010000013">
    <property type="protein sequence ID" value="VFK69427.1"/>
    <property type="molecule type" value="Genomic_DNA"/>
</dbReference>
<gene>
    <name evidence="2" type="ORF">BECKUNK1418G_GA0071005_104213</name>
    <name evidence="3" type="ORF">BECKUNK1418H_GA0071006_101341</name>
</gene>
<feature type="region of interest" description="Disordered" evidence="1">
    <location>
        <begin position="1"/>
        <end position="71"/>
    </location>
</feature>
<dbReference type="AlphaFoldDB" id="A0A451ADP6"/>
<name>A0A451ADP6_9GAMM</name>
<organism evidence="2">
    <name type="scientific">Candidatus Kentrum sp. UNK</name>
    <dbReference type="NCBI Taxonomy" id="2126344"/>
    <lineage>
        <taxon>Bacteria</taxon>
        <taxon>Pseudomonadati</taxon>
        <taxon>Pseudomonadota</taxon>
        <taxon>Gammaproteobacteria</taxon>
        <taxon>Candidatus Kentrum</taxon>
    </lineage>
</organism>
<evidence type="ECO:0000313" key="3">
    <source>
        <dbReference type="EMBL" id="VFK69427.1"/>
    </source>
</evidence>
<sequence length="203" mass="22798">MTKSSSRLPRHSGRDTSFPQRREREPASRDSNNKSCIKGSRRSLARTHSRSRAGNKRISAQPGKAGTEKVAESLCGWGRAERAPSDRKLPAGGSLHSTPGTLVQDFLIALSKIYPDNGLNSQATFRHWNNKTKHTVFGISSTRSIHFSVHWIVVKGDFRRVFLTYRNNRETPCRNSSLSSVWVLLPRANMFPEISQLHVSMLS</sequence>
<evidence type="ECO:0000313" key="2">
    <source>
        <dbReference type="EMBL" id="VFK64141.1"/>
    </source>
</evidence>
<reference evidence="2" key="1">
    <citation type="submission" date="2019-02" db="EMBL/GenBank/DDBJ databases">
        <authorList>
            <person name="Gruber-Vodicka R. H."/>
            <person name="Seah K. B. B."/>
        </authorList>
    </citation>
    <scope>NUCLEOTIDE SEQUENCE</scope>
    <source>
        <strain evidence="3">BECK_BY19</strain>
        <strain evidence="2">BECK_BY8</strain>
    </source>
</reference>
<protein>
    <submittedName>
        <fullName evidence="2">Uncharacterized protein</fullName>
    </submittedName>
</protein>
<proteinExistence type="predicted"/>
<feature type="compositionally biased region" description="Basic and acidic residues" evidence="1">
    <location>
        <begin position="20"/>
        <end position="32"/>
    </location>
</feature>
<feature type="compositionally biased region" description="Basic residues" evidence="1">
    <location>
        <begin position="39"/>
        <end position="55"/>
    </location>
</feature>
<evidence type="ECO:0000256" key="1">
    <source>
        <dbReference type="SAM" id="MobiDB-lite"/>
    </source>
</evidence>
<dbReference type="EMBL" id="CAADFZ010000042">
    <property type="protein sequence ID" value="VFK64141.1"/>
    <property type="molecule type" value="Genomic_DNA"/>
</dbReference>
<accession>A0A451ADP6</accession>